<feature type="domain" description="RNase H type-1" evidence="1">
    <location>
        <begin position="361"/>
        <end position="481"/>
    </location>
</feature>
<dbReference type="Gene3D" id="3.30.420.10">
    <property type="entry name" value="Ribonuclease H-like superfamily/Ribonuclease H"/>
    <property type="match status" value="1"/>
</dbReference>
<dbReference type="EMBL" id="JACGWL010000016">
    <property type="protein sequence ID" value="KAK4385714.1"/>
    <property type="molecule type" value="Genomic_DNA"/>
</dbReference>
<sequence length="516" mass="60060">MSDVVTTFTFKLWWRFRSENSLWAKFLKAKYCKGTPPSCPKDSIHNSPNWKRMCKVHSDVYEHIFWILGNGRISFWFDNWIGEQTLSQITNSPYVGFESVNYYWLDGTWDKHKLDRVVPPNISEMICNISILQAADDIIKWKPTHDGTFSISSAWDLIREKRTGQRMLKDIWNSGITPTISTFAWRLLHNWIPVNFRIQQKGIQLASKCQCCSGIETVEHLFLESDKSQLVWNHFAHLFDLQIPHTDDICRMILSWKSSSAFSHSTPHIRSILPILILWFLWTEQNDSKHRNMSFNAKRIIWRVHNYLWGLQVCKQNGHKWWRRDHHVATQLDLKIQRSEQEKKFTIVRWRKPNNQGFKLNTDGASKGLTGLARTGGIIRDDREHTIVAFQELLGIATNTYAEISAVAKGLEIAHNRGLNDIWVEMDSKVGIALIKEKYSGHWKVQHLLAKICYLCSLMTVSFSHIFREGNTVADFFANQAVMEKSSQIFSPEQLDRKAKGLISLDRFDLPNIRIG</sequence>
<dbReference type="PANTHER" id="PTHR47723:SF23">
    <property type="entry name" value="REVERSE TRANSCRIPTASE-LIKE PROTEIN"/>
    <property type="match status" value="1"/>
</dbReference>
<feature type="domain" description="Reverse transcriptase zinc-binding" evidence="2">
    <location>
        <begin position="149"/>
        <end position="232"/>
    </location>
</feature>
<gene>
    <name evidence="3" type="ORF">Sango_2695400</name>
</gene>
<dbReference type="Pfam" id="PF13456">
    <property type="entry name" value="RVT_3"/>
    <property type="match status" value="1"/>
</dbReference>
<reference evidence="3" key="2">
    <citation type="journal article" date="2024" name="Plant">
        <title>Genomic evolution and insights into agronomic trait innovations of Sesamum species.</title>
        <authorList>
            <person name="Miao H."/>
            <person name="Wang L."/>
            <person name="Qu L."/>
            <person name="Liu H."/>
            <person name="Sun Y."/>
            <person name="Le M."/>
            <person name="Wang Q."/>
            <person name="Wei S."/>
            <person name="Zheng Y."/>
            <person name="Lin W."/>
            <person name="Duan Y."/>
            <person name="Cao H."/>
            <person name="Xiong S."/>
            <person name="Wang X."/>
            <person name="Wei L."/>
            <person name="Li C."/>
            <person name="Ma Q."/>
            <person name="Ju M."/>
            <person name="Zhao R."/>
            <person name="Li G."/>
            <person name="Mu C."/>
            <person name="Tian Q."/>
            <person name="Mei H."/>
            <person name="Zhang T."/>
            <person name="Gao T."/>
            <person name="Zhang H."/>
        </authorList>
    </citation>
    <scope>NUCLEOTIDE SEQUENCE</scope>
    <source>
        <strain evidence="3">K16</strain>
    </source>
</reference>
<dbReference type="AlphaFoldDB" id="A0AAE2BHK5"/>
<comment type="caution">
    <text evidence="3">The sequence shown here is derived from an EMBL/GenBank/DDBJ whole genome shotgun (WGS) entry which is preliminary data.</text>
</comment>
<dbReference type="SUPFAM" id="SSF53098">
    <property type="entry name" value="Ribonuclease H-like"/>
    <property type="match status" value="1"/>
</dbReference>
<dbReference type="InterPro" id="IPR002156">
    <property type="entry name" value="RNaseH_domain"/>
</dbReference>
<accession>A0AAE2BHK5</accession>
<dbReference type="InterPro" id="IPR012337">
    <property type="entry name" value="RNaseH-like_sf"/>
</dbReference>
<dbReference type="PANTHER" id="PTHR47723">
    <property type="entry name" value="OS05G0353850 PROTEIN"/>
    <property type="match status" value="1"/>
</dbReference>
<name>A0AAE2BHK5_9LAMI</name>
<dbReference type="InterPro" id="IPR036397">
    <property type="entry name" value="RNaseH_sf"/>
</dbReference>
<dbReference type="InterPro" id="IPR026960">
    <property type="entry name" value="RVT-Znf"/>
</dbReference>
<proteinExistence type="predicted"/>
<evidence type="ECO:0000259" key="1">
    <source>
        <dbReference type="Pfam" id="PF13456"/>
    </source>
</evidence>
<evidence type="ECO:0000313" key="4">
    <source>
        <dbReference type="Proteomes" id="UP001289374"/>
    </source>
</evidence>
<dbReference type="CDD" id="cd06222">
    <property type="entry name" value="RNase_H_like"/>
    <property type="match status" value="1"/>
</dbReference>
<keyword evidence="4" id="KW-1185">Reference proteome</keyword>
<evidence type="ECO:0000259" key="2">
    <source>
        <dbReference type="Pfam" id="PF13966"/>
    </source>
</evidence>
<dbReference type="Proteomes" id="UP001289374">
    <property type="component" value="Unassembled WGS sequence"/>
</dbReference>
<dbReference type="Pfam" id="PF13966">
    <property type="entry name" value="zf-RVT"/>
    <property type="match status" value="1"/>
</dbReference>
<evidence type="ECO:0000313" key="3">
    <source>
        <dbReference type="EMBL" id="KAK4385714.1"/>
    </source>
</evidence>
<dbReference type="GO" id="GO:0003676">
    <property type="term" value="F:nucleic acid binding"/>
    <property type="evidence" value="ECO:0007669"/>
    <property type="project" value="InterPro"/>
</dbReference>
<reference evidence="3" key="1">
    <citation type="submission" date="2020-06" db="EMBL/GenBank/DDBJ databases">
        <authorList>
            <person name="Li T."/>
            <person name="Hu X."/>
            <person name="Zhang T."/>
            <person name="Song X."/>
            <person name="Zhang H."/>
            <person name="Dai N."/>
            <person name="Sheng W."/>
            <person name="Hou X."/>
            <person name="Wei L."/>
        </authorList>
    </citation>
    <scope>NUCLEOTIDE SEQUENCE</scope>
    <source>
        <strain evidence="3">K16</strain>
        <tissue evidence="3">Leaf</tissue>
    </source>
</reference>
<evidence type="ECO:0008006" key="5">
    <source>
        <dbReference type="Google" id="ProtNLM"/>
    </source>
</evidence>
<dbReference type="GO" id="GO:0004523">
    <property type="term" value="F:RNA-DNA hybrid ribonuclease activity"/>
    <property type="evidence" value="ECO:0007669"/>
    <property type="project" value="InterPro"/>
</dbReference>
<protein>
    <recommendedName>
        <fullName evidence="5">RNase H type-1 domain-containing protein</fullName>
    </recommendedName>
</protein>
<dbReference type="InterPro" id="IPR053151">
    <property type="entry name" value="RNase_H-like"/>
</dbReference>
<dbReference type="InterPro" id="IPR044730">
    <property type="entry name" value="RNase_H-like_dom_plant"/>
</dbReference>
<organism evidence="3 4">
    <name type="scientific">Sesamum angolense</name>
    <dbReference type="NCBI Taxonomy" id="2727404"/>
    <lineage>
        <taxon>Eukaryota</taxon>
        <taxon>Viridiplantae</taxon>
        <taxon>Streptophyta</taxon>
        <taxon>Embryophyta</taxon>
        <taxon>Tracheophyta</taxon>
        <taxon>Spermatophyta</taxon>
        <taxon>Magnoliopsida</taxon>
        <taxon>eudicotyledons</taxon>
        <taxon>Gunneridae</taxon>
        <taxon>Pentapetalae</taxon>
        <taxon>asterids</taxon>
        <taxon>lamiids</taxon>
        <taxon>Lamiales</taxon>
        <taxon>Pedaliaceae</taxon>
        <taxon>Sesamum</taxon>
    </lineage>
</organism>